<organism evidence="8 9">
    <name type="scientific">Selenomonas infelix ATCC 43532</name>
    <dbReference type="NCBI Taxonomy" id="679201"/>
    <lineage>
        <taxon>Bacteria</taxon>
        <taxon>Bacillati</taxon>
        <taxon>Bacillota</taxon>
        <taxon>Negativicutes</taxon>
        <taxon>Selenomonadales</taxon>
        <taxon>Selenomonadaceae</taxon>
        <taxon>Selenomonas</taxon>
    </lineage>
</organism>
<evidence type="ECO:0000256" key="2">
    <source>
        <dbReference type="ARBA" id="ARBA00017823"/>
    </source>
</evidence>
<evidence type="ECO:0000313" key="9">
    <source>
        <dbReference type="Proteomes" id="UP000004129"/>
    </source>
</evidence>
<keyword evidence="4" id="KW-1005">Bacterial flagellum biogenesis</keyword>
<accession>G5GQX5</accession>
<dbReference type="STRING" id="679201.HMPREF9334_01656"/>
<comment type="caution">
    <text evidence="8">The sequence shown here is derived from an EMBL/GenBank/DDBJ whole genome shotgun (WGS) entry which is preliminary data.</text>
</comment>
<evidence type="ECO:0000259" key="7">
    <source>
        <dbReference type="Pfam" id="PF04316"/>
    </source>
</evidence>
<evidence type="ECO:0000256" key="4">
    <source>
        <dbReference type="ARBA" id="ARBA00022795"/>
    </source>
</evidence>
<protein>
    <recommendedName>
        <fullName evidence="2">Negative regulator of flagellin synthesis</fullName>
    </recommendedName>
</protein>
<dbReference type="AlphaFoldDB" id="G5GQX5"/>
<name>G5GQX5_9FIRM</name>
<keyword evidence="6" id="KW-0804">Transcription</keyword>
<reference evidence="8 9" key="1">
    <citation type="submission" date="2011-08" db="EMBL/GenBank/DDBJ databases">
        <title>The Genome Sequence of Selenomonas infelix ATCC 43532.</title>
        <authorList>
            <consortium name="The Broad Institute Genome Sequencing Platform"/>
            <person name="Earl A."/>
            <person name="Ward D."/>
            <person name="Feldgarden M."/>
            <person name="Gevers D."/>
            <person name="Izard J."/>
            <person name="Blanton J.M."/>
            <person name="Baranova O.V."/>
            <person name="Dewhirst F.E."/>
            <person name="Young S.K."/>
            <person name="Zeng Q."/>
            <person name="Gargeya S."/>
            <person name="Fitzgerald M."/>
            <person name="Haas B."/>
            <person name="Abouelleil A."/>
            <person name="Alvarado L."/>
            <person name="Arachchi H.M."/>
            <person name="Berlin A."/>
            <person name="Brown A."/>
            <person name="Chapman S.B."/>
            <person name="Chen Z."/>
            <person name="Dunbar C."/>
            <person name="Freedman E."/>
            <person name="Gearin G."/>
            <person name="Gellesch M."/>
            <person name="Goldberg J."/>
            <person name="Griggs A."/>
            <person name="Gujja S."/>
            <person name="Heiman D."/>
            <person name="Howarth C."/>
            <person name="Larson L."/>
            <person name="Lui A."/>
            <person name="MacDonald P.J.P."/>
            <person name="Montmayeur A."/>
            <person name="Murphy C."/>
            <person name="Neiman D."/>
            <person name="Pearson M."/>
            <person name="Priest M."/>
            <person name="Roberts A."/>
            <person name="Saif S."/>
            <person name="Shea T."/>
            <person name="Shenoy N."/>
            <person name="Sisk P."/>
            <person name="Stolte C."/>
            <person name="Sykes S."/>
            <person name="Wortman J."/>
            <person name="Nusbaum C."/>
            <person name="Birren B."/>
        </authorList>
    </citation>
    <scope>NUCLEOTIDE SEQUENCE [LARGE SCALE GENOMIC DNA]</scope>
    <source>
        <strain evidence="8 9">ATCC 43532</strain>
    </source>
</reference>
<sequence length="97" mass="10382">MVKNMWISNHAVSAVSRLYAGSQITGSRRVDAAGSVQHPDALELSGEAQSFGDILQKLRGMDDVRSERVEALAAHTADGSYAPSSSDIAAKMLAMRY</sequence>
<evidence type="ECO:0000256" key="6">
    <source>
        <dbReference type="ARBA" id="ARBA00023163"/>
    </source>
</evidence>
<comment type="similarity">
    <text evidence="1">Belongs to the FlgM family.</text>
</comment>
<dbReference type="GO" id="GO:0044781">
    <property type="term" value="P:bacterial-type flagellum organization"/>
    <property type="evidence" value="ECO:0007669"/>
    <property type="project" value="UniProtKB-KW"/>
</dbReference>
<dbReference type="PATRIC" id="fig|679201.3.peg.1671"/>
<evidence type="ECO:0000256" key="5">
    <source>
        <dbReference type="ARBA" id="ARBA00023015"/>
    </source>
</evidence>
<dbReference type="HOGENOM" id="CLU_169011_7_0_9"/>
<feature type="domain" description="Anti-sigma-28 factor FlgM C-terminal" evidence="7">
    <location>
        <begin position="40"/>
        <end position="93"/>
    </location>
</feature>
<keyword evidence="9" id="KW-1185">Reference proteome</keyword>
<dbReference type="NCBIfam" id="TIGR03824">
    <property type="entry name" value="FlgM_jcvi"/>
    <property type="match status" value="1"/>
</dbReference>
<dbReference type="GO" id="GO:0045892">
    <property type="term" value="P:negative regulation of DNA-templated transcription"/>
    <property type="evidence" value="ECO:0007669"/>
    <property type="project" value="InterPro"/>
</dbReference>
<evidence type="ECO:0000256" key="1">
    <source>
        <dbReference type="ARBA" id="ARBA00005322"/>
    </source>
</evidence>
<dbReference type="InterPro" id="IPR007412">
    <property type="entry name" value="FlgM"/>
</dbReference>
<gene>
    <name evidence="8" type="ORF">HMPREF9334_01656</name>
</gene>
<dbReference type="EMBL" id="ACZM01000016">
    <property type="protein sequence ID" value="EHG20340.1"/>
    <property type="molecule type" value="Genomic_DNA"/>
</dbReference>
<dbReference type="eggNOG" id="COG2747">
    <property type="taxonomic scope" value="Bacteria"/>
</dbReference>
<dbReference type="InterPro" id="IPR035890">
    <property type="entry name" value="Anti-sigma-28_factor_FlgM_sf"/>
</dbReference>
<dbReference type="Proteomes" id="UP000004129">
    <property type="component" value="Unassembled WGS sequence"/>
</dbReference>
<keyword evidence="3" id="KW-0678">Repressor</keyword>
<evidence type="ECO:0000313" key="8">
    <source>
        <dbReference type="EMBL" id="EHG20340.1"/>
    </source>
</evidence>
<evidence type="ECO:0000256" key="3">
    <source>
        <dbReference type="ARBA" id="ARBA00022491"/>
    </source>
</evidence>
<dbReference type="InterPro" id="IPR031316">
    <property type="entry name" value="FlgM_C"/>
</dbReference>
<dbReference type="Pfam" id="PF04316">
    <property type="entry name" value="FlgM"/>
    <property type="match status" value="1"/>
</dbReference>
<keyword evidence="5" id="KW-0805">Transcription regulation</keyword>
<proteinExistence type="inferred from homology"/>
<dbReference type="SUPFAM" id="SSF101498">
    <property type="entry name" value="Anti-sigma factor FlgM"/>
    <property type="match status" value="1"/>
</dbReference>